<feature type="domain" description="Solute-binding protein family 5" evidence="2">
    <location>
        <begin position="187"/>
        <end position="279"/>
    </location>
</feature>
<feature type="compositionally biased region" description="Basic residues" evidence="1">
    <location>
        <begin position="319"/>
        <end position="331"/>
    </location>
</feature>
<feature type="region of interest" description="Disordered" evidence="1">
    <location>
        <begin position="115"/>
        <end position="135"/>
    </location>
</feature>
<dbReference type="PANTHER" id="PTHR30290">
    <property type="entry name" value="PERIPLASMIC BINDING COMPONENT OF ABC TRANSPORTER"/>
    <property type="match status" value="1"/>
</dbReference>
<feature type="region of interest" description="Disordered" evidence="1">
    <location>
        <begin position="13"/>
        <end position="34"/>
    </location>
</feature>
<dbReference type="GO" id="GO:0015833">
    <property type="term" value="P:peptide transport"/>
    <property type="evidence" value="ECO:0007669"/>
    <property type="project" value="TreeGrafter"/>
</dbReference>
<evidence type="ECO:0000259" key="2">
    <source>
        <dbReference type="Pfam" id="PF00496"/>
    </source>
</evidence>
<dbReference type="HOGENOM" id="CLU_380260_0_0_11"/>
<dbReference type="AlphaFoldDB" id="Q0RI18"/>
<feature type="compositionally biased region" description="Low complexity" evidence="1">
    <location>
        <begin position="695"/>
        <end position="704"/>
    </location>
</feature>
<dbReference type="Gene3D" id="3.90.76.10">
    <property type="entry name" value="Dipeptide-binding Protein, Domain 1"/>
    <property type="match status" value="1"/>
</dbReference>
<evidence type="ECO:0000313" key="4">
    <source>
        <dbReference type="Proteomes" id="UP000000657"/>
    </source>
</evidence>
<sequence length="728" mass="74980">MLIEVAPLWVMPGRAPRSTGRTGPAAGAAATATPDDRTAPVTVAAAITVAAAATLIARTAPIDASRTVADPRHAIEYALKSGNHSSSRRRGSDAPTPAASAVRVAAVLLAGAGGASSSTTGTGTGGTNGAPTHGGTLTWVWSGTDAAIKDLSPYRTVADAGPQSGTDERFAIDDALIAFDTSGGLRNRIAKSLTTNDNVHGTLTLRDGVTFSDGTPFDAAAVQYNWQVDADPARGSAAAGYARRIASTSVVDARTLAVTLARPNTQFPRIVAQSVLSHVGSPSAMKKLGAAFGQTETDGRDAVPPHIAGFPRLSEPAGRRSKLGGRTRRGRGSAADDLAVDARAVVVVDREVPGGQVVPGHEVPGLPAEADGVVGRGGVRQQERQQGRALGRADAGQPQRRRAEEESLATGVAVGAHDRVLDGLGHRRPVVGPVARIGVVHGAHGFQQVLERLGQAVIGRLQIGPQRAPADVRDHLVGQRLQMERRGPPGAADVPGRGAPGLLQLEVVHQPVVLVAVQPLRVVEGLVEDPYCLHVRVGREVLVAEDEDLVLPERLAQGFGGGVVDATGQIDADDLGAEDGAGRADVVGRGTDSGHRDSLGVRGNSCRRGPRSGRGRGAGRCADRAGNAVRRTSRVRTVMAHANITSGARKPQSSPGPRTFLGHECATLSWSGSRQIPSALGRSGVRPRAARSTVAAAGRPGSRTSGRRRRPAAPAAGGQVRRESSALS</sequence>
<dbReference type="eggNOG" id="COG0747">
    <property type="taxonomic scope" value="Bacteria"/>
</dbReference>
<protein>
    <recommendedName>
        <fullName evidence="2">Solute-binding protein family 5 domain-containing protein</fullName>
    </recommendedName>
</protein>
<dbReference type="EMBL" id="CT573213">
    <property type="protein sequence ID" value="CAJ62854.1"/>
    <property type="molecule type" value="Genomic_DNA"/>
</dbReference>
<feature type="region of interest" description="Disordered" evidence="1">
    <location>
        <begin position="574"/>
        <end position="631"/>
    </location>
</feature>
<proteinExistence type="predicted"/>
<gene>
    <name evidence="3" type="ordered locus">FRAAL4212</name>
</gene>
<evidence type="ECO:0000313" key="3">
    <source>
        <dbReference type="EMBL" id="CAJ62854.1"/>
    </source>
</evidence>
<feature type="compositionally biased region" description="Low complexity" evidence="1">
    <location>
        <begin position="19"/>
        <end position="34"/>
    </location>
</feature>
<name>Q0RI18_FRAAA</name>
<dbReference type="InterPro" id="IPR000914">
    <property type="entry name" value="SBP_5_dom"/>
</dbReference>
<feature type="region of interest" description="Disordered" evidence="1">
    <location>
        <begin position="376"/>
        <end position="405"/>
    </location>
</feature>
<dbReference type="Pfam" id="PF00496">
    <property type="entry name" value="SBP_bac_5"/>
    <property type="match status" value="1"/>
</dbReference>
<accession>Q0RI18</accession>
<dbReference type="KEGG" id="fal:FRAAL4212"/>
<organism evidence="3 4">
    <name type="scientific">Frankia alni (strain DSM 45986 / CECT 9034 / ACN14a)</name>
    <dbReference type="NCBI Taxonomy" id="326424"/>
    <lineage>
        <taxon>Bacteria</taxon>
        <taxon>Bacillati</taxon>
        <taxon>Actinomycetota</taxon>
        <taxon>Actinomycetes</taxon>
        <taxon>Frankiales</taxon>
        <taxon>Frankiaceae</taxon>
        <taxon>Frankia</taxon>
    </lineage>
</organism>
<feature type="region of interest" description="Disordered" evidence="1">
    <location>
        <begin position="678"/>
        <end position="728"/>
    </location>
</feature>
<feature type="region of interest" description="Disordered" evidence="1">
    <location>
        <begin position="296"/>
        <end position="335"/>
    </location>
</feature>
<evidence type="ECO:0000256" key="1">
    <source>
        <dbReference type="SAM" id="MobiDB-lite"/>
    </source>
</evidence>
<reference evidence="3 4" key="1">
    <citation type="journal article" date="2007" name="Genome Res.">
        <title>Genome characteristics of facultatively symbiotic Frankia sp. strains reflect host range and host plant biogeography.</title>
        <authorList>
            <person name="Normand P."/>
            <person name="Lapierre P."/>
            <person name="Tisa L.S."/>
            <person name="Gogarten J.P."/>
            <person name="Alloisio N."/>
            <person name="Bagnarol E."/>
            <person name="Bassi C.A."/>
            <person name="Berry A.M."/>
            <person name="Bickhart D.M."/>
            <person name="Choisne N."/>
            <person name="Couloux A."/>
            <person name="Cournoyer B."/>
            <person name="Cruveiller S."/>
            <person name="Daubin V."/>
            <person name="Demange N."/>
            <person name="Francino M.P."/>
            <person name="Goltsman E."/>
            <person name="Huang Y."/>
            <person name="Kopp O.R."/>
            <person name="Labarre L."/>
            <person name="Lapidus A."/>
            <person name="Lavire C."/>
            <person name="Marechal J."/>
            <person name="Martinez M."/>
            <person name="Mastronunzio J.E."/>
            <person name="Mullin B.C."/>
            <person name="Niemann J."/>
            <person name="Pujic P."/>
            <person name="Rawnsley T."/>
            <person name="Rouy Z."/>
            <person name="Schenowitz C."/>
            <person name="Sellstedt A."/>
            <person name="Tavares F."/>
            <person name="Tomkins J.P."/>
            <person name="Vallenet D."/>
            <person name="Valverde C."/>
            <person name="Wall L.G."/>
            <person name="Wang Y."/>
            <person name="Medigue C."/>
            <person name="Benson D.R."/>
        </authorList>
    </citation>
    <scope>NUCLEOTIDE SEQUENCE [LARGE SCALE GENOMIC DNA]</scope>
    <source>
        <strain evidence="4">DSM 45986 / CECT 9034 / ACN14a</strain>
    </source>
</reference>
<keyword evidence="4" id="KW-1185">Reference proteome</keyword>
<dbReference type="InterPro" id="IPR039424">
    <property type="entry name" value="SBP_5"/>
</dbReference>
<dbReference type="SUPFAM" id="SSF53850">
    <property type="entry name" value="Periplasmic binding protein-like II"/>
    <property type="match status" value="1"/>
</dbReference>
<dbReference type="STRING" id="326424.FRAAL4212"/>
<dbReference type="GO" id="GO:1904680">
    <property type="term" value="F:peptide transmembrane transporter activity"/>
    <property type="evidence" value="ECO:0007669"/>
    <property type="project" value="TreeGrafter"/>
</dbReference>
<dbReference type="Proteomes" id="UP000000657">
    <property type="component" value="Chromosome"/>
</dbReference>